<dbReference type="AlphaFoldDB" id="A0A0J6FE17"/>
<feature type="transmembrane region" description="Helical" evidence="1">
    <location>
        <begin position="146"/>
        <end position="168"/>
    </location>
</feature>
<dbReference type="EMBL" id="DS268110">
    <property type="protein sequence ID" value="KMM67109.1"/>
    <property type="molecule type" value="Genomic_DNA"/>
</dbReference>
<sequence length="293" mass="32382">MPIAKVPTIENFRKFHGLEVDIDRFLNRYVPHPRWHLLPRPVAHFLGHRLHPPKKVGNVLVMLWSLIGVFTGLLIVTAVSTHIPSFRQHGAPIIVGSFGAAAVLEYCAIESPLAQPRNALFGQFFSALVGICIAKLFSLNPNHESLYWIAGPIACAAATLVMIITKTIHPPAGATGLLAVVDPTTRRLGWFLLPIVLLSSVLILASALLFNNIQRRFPLHWWTPESLLPTVREKDDGSTTDANEENPSILTLNEDKASDDVQIIIKAGQISVTGSIILTPDEKEFLERLSRRI</sequence>
<feature type="transmembrane region" description="Helical" evidence="1">
    <location>
        <begin position="188"/>
        <end position="210"/>
    </location>
</feature>
<gene>
    <name evidence="3" type="ORF">CPAG_03445</name>
</gene>
<evidence type="ECO:0000313" key="3">
    <source>
        <dbReference type="EMBL" id="KMM67109.1"/>
    </source>
</evidence>
<dbReference type="InterPro" id="IPR058581">
    <property type="entry name" value="TM_HPP"/>
</dbReference>
<keyword evidence="1" id="KW-0472">Membrane</keyword>
<evidence type="ECO:0000256" key="1">
    <source>
        <dbReference type="SAM" id="Phobius"/>
    </source>
</evidence>
<keyword evidence="1" id="KW-1133">Transmembrane helix</keyword>
<reference evidence="4" key="3">
    <citation type="journal article" date="2010" name="Genome Res.">
        <title>Population genomic sequencing of Coccidioides fungi reveals recent hybridization and transposon control.</title>
        <authorList>
            <person name="Neafsey D.E."/>
            <person name="Barker B.M."/>
            <person name="Sharpton T.J."/>
            <person name="Stajich J.E."/>
            <person name="Park D.J."/>
            <person name="Whiston E."/>
            <person name="Hung C.-Y."/>
            <person name="McMahan C."/>
            <person name="White J."/>
            <person name="Sykes S."/>
            <person name="Heiman D."/>
            <person name="Young S."/>
            <person name="Zeng Q."/>
            <person name="Abouelleil A."/>
            <person name="Aftuck L."/>
            <person name="Bessette D."/>
            <person name="Brown A."/>
            <person name="FitzGerald M."/>
            <person name="Lui A."/>
            <person name="Macdonald J.P."/>
            <person name="Priest M."/>
            <person name="Orbach M.J."/>
            <person name="Galgiani J.N."/>
            <person name="Kirkland T.N."/>
            <person name="Cole G.T."/>
            <person name="Birren B.W."/>
            <person name="Henn M.R."/>
            <person name="Taylor J.W."/>
            <person name="Rounsley S.D."/>
        </authorList>
    </citation>
    <scope>NUCLEOTIDE SEQUENCE [LARGE SCALE GENOMIC DNA]</scope>
    <source>
        <strain evidence="4">RMSCC 3488</strain>
    </source>
</reference>
<dbReference type="Pfam" id="PF04982">
    <property type="entry name" value="TM_HPP"/>
    <property type="match status" value="1"/>
</dbReference>
<proteinExistence type="predicted"/>
<accession>A0A0J6FE17</accession>
<feature type="transmembrane region" description="Helical" evidence="1">
    <location>
        <begin position="59"/>
        <end position="79"/>
    </location>
</feature>
<dbReference type="OrthoDB" id="2016548at2759"/>
<name>A0A0J6FE17_COCPO</name>
<reference evidence="3 4" key="1">
    <citation type="submission" date="2007-06" db="EMBL/GenBank/DDBJ databases">
        <title>The Genome Sequence of Coccidioides posadasii RMSCC_3488.</title>
        <authorList>
            <consortium name="Coccidioides Genome Resources Consortium"/>
            <consortium name="The Broad Institute Genome Sequencing Platform"/>
            <person name="Henn M.R."/>
            <person name="Sykes S."/>
            <person name="Young S."/>
            <person name="Jaffe D."/>
            <person name="Berlin A."/>
            <person name="Alvarez P."/>
            <person name="Butler J."/>
            <person name="Gnerre S."/>
            <person name="Grabherr M."/>
            <person name="Mauceli E."/>
            <person name="Brockman W."/>
            <person name="Kodira C."/>
            <person name="Alvarado L."/>
            <person name="Zeng Q."/>
            <person name="Crawford M."/>
            <person name="Antoine C."/>
            <person name="Devon K."/>
            <person name="Galgiani J."/>
            <person name="Orsborn K."/>
            <person name="Lewis M.L."/>
            <person name="Nusbaum C."/>
            <person name="Galagan J."/>
            <person name="Birren B."/>
        </authorList>
    </citation>
    <scope>NUCLEOTIDE SEQUENCE [LARGE SCALE GENOMIC DNA]</scope>
    <source>
        <strain evidence="3 4">RMSCC 3488</strain>
    </source>
</reference>
<dbReference type="Proteomes" id="UP000054567">
    <property type="component" value="Unassembled WGS sequence"/>
</dbReference>
<dbReference type="PANTHER" id="PTHR33741:SF5">
    <property type="entry name" value="TRANSMEMBRANE PROTEIN DDB_G0269096-RELATED"/>
    <property type="match status" value="1"/>
</dbReference>
<reference evidence="4" key="2">
    <citation type="journal article" date="2009" name="Genome Res.">
        <title>Comparative genomic analyses of the human fungal pathogens Coccidioides and their relatives.</title>
        <authorList>
            <person name="Sharpton T.J."/>
            <person name="Stajich J.E."/>
            <person name="Rounsley S.D."/>
            <person name="Gardner M.J."/>
            <person name="Wortman J.R."/>
            <person name="Jordar V.S."/>
            <person name="Maiti R."/>
            <person name="Kodira C.D."/>
            <person name="Neafsey D.E."/>
            <person name="Zeng Q."/>
            <person name="Hung C.-Y."/>
            <person name="McMahan C."/>
            <person name="Muszewska A."/>
            <person name="Grynberg M."/>
            <person name="Mandel M.A."/>
            <person name="Kellner E.M."/>
            <person name="Barker B.M."/>
            <person name="Galgiani J.N."/>
            <person name="Orbach M.J."/>
            <person name="Kirkland T.N."/>
            <person name="Cole G.T."/>
            <person name="Henn M.R."/>
            <person name="Birren B.W."/>
            <person name="Taylor J.W."/>
        </authorList>
    </citation>
    <scope>NUCLEOTIDE SEQUENCE [LARGE SCALE GENOMIC DNA]</scope>
    <source>
        <strain evidence="4">RMSCC 3488</strain>
    </source>
</reference>
<protein>
    <recommendedName>
        <fullName evidence="2">HPP transmembrane region domain-containing protein</fullName>
    </recommendedName>
</protein>
<dbReference type="VEuPathDB" id="FungiDB:CPAG_03445"/>
<dbReference type="PANTHER" id="PTHR33741">
    <property type="entry name" value="TRANSMEMBRANE PROTEIN DDB_G0269096-RELATED"/>
    <property type="match status" value="1"/>
</dbReference>
<dbReference type="InterPro" id="IPR007065">
    <property type="entry name" value="HPP"/>
</dbReference>
<evidence type="ECO:0000313" key="4">
    <source>
        <dbReference type="Proteomes" id="UP000054567"/>
    </source>
</evidence>
<feature type="transmembrane region" description="Helical" evidence="1">
    <location>
        <begin position="120"/>
        <end position="139"/>
    </location>
</feature>
<keyword evidence="1" id="KW-0812">Transmembrane</keyword>
<organism evidence="3 4">
    <name type="scientific">Coccidioides posadasii RMSCC 3488</name>
    <dbReference type="NCBI Taxonomy" id="454284"/>
    <lineage>
        <taxon>Eukaryota</taxon>
        <taxon>Fungi</taxon>
        <taxon>Dikarya</taxon>
        <taxon>Ascomycota</taxon>
        <taxon>Pezizomycotina</taxon>
        <taxon>Eurotiomycetes</taxon>
        <taxon>Eurotiomycetidae</taxon>
        <taxon>Onygenales</taxon>
        <taxon>Onygenaceae</taxon>
        <taxon>Coccidioides</taxon>
    </lineage>
</organism>
<feature type="domain" description="HPP transmembrane region" evidence="2">
    <location>
        <begin position="57"/>
        <end position="218"/>
    </location>
</feature>
<evidence type="ECO:0000259" key="2">
    <source>
        <dbReference type="Pfam" id="PF04982"/>
    </source>
</evidence>